<evidence type="ECO:0000313" key="2">
    <source>
        <dbReference type="EMBL" id="GGZ52979.1"/>
    </source>
</evidence>
<evidence type="ECO:0000313" key="3">
    <source>
        <dbReference type="Proteomes" id="UP000622604"/>
    </source>
</evidence>
<dbReference type="Proteomes" id="UP000622604">
    <property type="component" value="Unassembled WGS sequence"/>
</dbReference>
<dbReference type="SUPFAM" id="SSF53850">
    <property type="entry name" value="Periplasmic binding protein-like II"/>
    <property type="match status" value="1"/>
</dbReference>
<accession>A0A8H9I871</accession>
<reference evidence="2" key="2">
    <citation type="submission" date="2020-09" db="EMBL/GenBank/DDBJ databases">
        <authorList>
            <person name="Sun Q."/>
            <person name="Kim S."/>
        </authorList>
    </citation>
    <scope>NUCLEOTIDE SEQUENCE</scope>
    <source>
        <strain evidence="2">KCTC 32337</strain>
    </source>
</reference>
<proteinExistence type="inferred from homology"/>
<dbReference type="PANTHER" id="PTHR35936">
    <property type="entry name" value="MEMBRANE-BOUND LYTIC MUREIN TRANSGLYCOSYLASE F"/>
    <property type="match status" value="1"/>
</dbReference>
<reference evidence="2" key="1">
    <citation type="journal article" date="2014" name="Int. J. Syst. Evol. Microbiol.">
        <title>Complete genome sequence of Corynebacterium casei LMG S-19264T (=DSM 44701T), isolated from a smear-ripened cheese.</title>
        <authorList>
            <consortium name="US DOE Joint Genome Institute (JGI-PGF)"/>
            <person name="Walter F."/>
            <person name="Albersmeier A."/>
            <person name="Kalinowski J."/>
            <person name="Ruckert C."/>
        </authorList>
    </citation>
    <scope>NUCLEOTIDE SEQUENCE</scope>
    <source>
        <strain evidence="2">KCTC 32337</strain>
    </source>
</reference>
<dbReference type="RefSeq" id="WP_191865400.1">
    <property type="nucleotide sequence ID" value="NZ_BMZC01000002.1"/>
</dbReference>
<dbReference type="Gene3D" id="3.40.190.10">
    <property type="entry name" value="Periplasmic binding protein-like II"/>
    <property type="match status" value="2"/>
</dbReference>
<dbReference type="PANTHER" id="PTHR35936:SF35">
    <property type="entry name" value="L-CYSTINE-BINDING PROTEIN TCYJ"/>
    <property type="match status" value="1"/>
</dbReference>
<evidence type="ECO:0000256" key="1">
    <source>
        <dbReference type="ARBA" id="ARBA00010333"/>
    </source>
</evidence>
<sequence>MSKPGYTKSHSQELVVAVVYSESLPFYSYDQQTHSEQGLYTDILRYIGQSLDLEVRYLPTARNKIDQDILEHKADAGFIARKWLASPNSFVLSGTVFSYNHAFYGLEQPAPNTDVLSKVKGKSVCLRENYQYPELTQWLSAGMISPIYVSSHTRLFELLQQSRCDLIYTNTYRATWTIDSRNDQKPVYYLGGLGEKDEIPLAFSPEWAQRMPEVNAAIAEMHRSGEMQRIINKNVGLMAINEP</sequence>
<gene>
    <name evidence="2" type="ORF">GCM10011274_08820</name>
</gene>
<evidence type="ECO:0008006" key="4">
    <source>
        <dbReference type="Google" id="ProtNLM"/>
    </source>
</evidence>
<dbReference type="EMBL" id="BMZC01000002">
    <property type="protein sequence ID" value="GGZ52979.1"/>
    <property type="molecule type" value="Genomic_DNA"/>
</dbReference>
<protein>
    <recommendedName>
        <fullName evidence="4">Solute-binding protein family 3/N-terminal domain-containing protein</fullName>
    </recommendedName>
</protein>
<comment type="similarity">
    <text evidence="1">Belongs to the bacterial solute-binding protein 3 family.</text>
</comment>
<comment type="caution">
    <text evidence="2">The sequence shown here is derived from an EMBL/GenBank/DDBJ whole genome shotgun (WGS) entry which is preliminary data.</text>
</comment>
<organism evidence="2 3">
    <name type="scientific">Paraglaciecola chathamensis</name>
    <dbReference type="NCBI Taxonomy" id="368405"/>
    <lineage>
        <taxon>Bacteria</taxon>
        <taxon>Pseudomonadati</taxon>
        <taxon>Pseudomonadota</taxon>
        <taxon>Gammaproteobacteria</taxon>
        <taxon>Alteromonadales</taxon>
        <taxon>Alteromonadaceae</taxon>
        <taxon>Paraglaciecola</taxon>
    </lineage>
</organism>
<dbReference type="AlphaFoldDB" id="A0A8H9I871"/>
<name>A0A8H9I871_9ALTE</name>